<dbReference type="EMBL" id="KU932205">
    <property type="protein sequence ID" value="APA33841.1"/>
    <property type="molecule type" value="mRNA"/>
</dbReference>
<dbReference type="RefSeq" id="XP_022198919.2">
    <property type="nucleotide sequence ID" value="XM_022343227.2"/>
</dbReference>
<dbReference type="InterPro" id="IPR037104">
    <property type="entry name" value="Annexin_sf"/>
</dbReference>
<dbReference type="SMART" id="SM00335">
    <property type="entry name" value="ANX"/>
    <property type="match status" value="2"/>
</dbReference>
<comment type="similarity">
    <text evidence="1 4">Belongs to the annexin family.</text>
</comment>
<evidence type="ECO:0000256" key="5">
    <source>
        <dbReference type="SAM" id="SignalP"/>
    </source>
</evidence>
<evidence type="ECO:0000256" key="4">
    <source>
        <dbReference type="RuleBase" id="RU003540"/>
    </source>
</evidence>
<dbReference type="FunFam" id="1.10.220.10:FF:000004">
    <property type="entry name" value="Annexin"/>
    <property type="match status" value="1"/>
</dbReference>
<dbReference type="GO" id="GO:0005886">
    <property type="term" value="C:plasma membrane"/>
    <property type="evidence" value="ECO:0007669"/>
    <property type="project" value="TreeGrafter"/>
</dbReference>
<reference evidence="6" key="1">
    <citation type="journal article" date="2016" name="BMC Genomics">
        <title>Seminal fluid protein genes of the brown planthopper, Nilaparvata lugens.</title>
        <authorList>
            <person name="Yu B."/>
            <person name="Li D.T."/>
            <person name="Lu J.B."/>
            <person name="Zhang W.X."/>
            <person name="Zhang C.X."/>
        </authorList>
    </citation>
    <scope>NUCLEOTIDE SEQUENCE</scope>
    <source>
        <strain evidence="6">NlSFP_secreted_comp32427</strain>
    </source>
</reference>
<dbReference type="GO" id="GO:0005737">
    <property type="term" value="C:cytoplasm"/>
    <property type="evidence" value="ECO:0007669"/>
    <property type="project" value="TreeGrafter"/>
</dbReference>
<sequence>MFHMKNLCLIFLVFIPNVVYSAETSGSFLDKEKQNQANSGPSEVTHGHFNASADAKHLNDAVVGLGTDEDKIITVLTGRTNAQRQEIRKAYENLFHKDLIQDLKDDTSGNFEQVIVALMLEPHEFLANEVHRALYSILPKEATLAEILCTKSKNELHPIIHAYNKKHSTPVNPVSLRDDIEENIQESFRSFLKNIINEQTNLRADSGVNNDKQLIEQQLKSIPRDLDQCQPAENKVLFDMLSKESFEHIRNISALFEERNANYSRKMHDYVKDFCPEDMLTEAYLTVMYYASSPAEFYAHRLDGAMIGLGTNDHTLIRIIVGRSEIDIGQIKQVYKQLFNTTLEYSIEQETSGSYKKTLLKLIEK</sequence>
<evidence type="ECO:0000256" key="2">
    <source>
        <dbReference type="ARBA" id="ARBA00022737"/>
    </source>
</evidence>
<dbReference type="OrthoDB" id="37886at2759"/>
<evidence type="ECO:0000256" key="1">
    <source>
        <dbReference type="ARBA" id="ARBA00007831"/>
    </source>
</evidence>
<dbReference type="GO" id="GO:0005634">
    <property type="term" value="C:nucleus"/>
    <property type="evidence" value="ECO:0007669"/>
    <property type="project" value="TreeGrafter"/>
</dbReference>
<dbReference type="PANTHER" id="PTHR10502:SF102">
    <property type="entry name" value="ANNEXIN B11"/>
    <property type="match status" value="1"/>
</dbReference>
<dbReference type="GO" id="GO:0001786">
    <property type="term" value="F:phosphatidylserine binding"/>
    <property type="evidence" value="ECO:0007669"/>
    <property type="project" value="TreeGrafter"/>
</dbReference>
<dbReference type="InterPro" id="IPR001464">
    <property type="entry name" value="Annexin"/>
</dbReference>
<feature type="signal peptide" evidence="5">
    <location>
        <begin position="1"/>
        <end position="21"/>
    </location>
</feature>
<dbReference type="InterPro" id="IPR018252">
    <property type="entry name" value="Annexin_repeat_CS"/>
</dbReference>
<proteinExistence type="evidence at transcript level"/>
<organism evidence="6">
    <name type="scientific">Nilaparvata lugens</name>
    <name type="common">Brown planthopper</name>
    <dbReference type="NCBI Taxonomy" id="108931"/>
    <lineage>
        <taxon>Eukaryota</taxon>
        <taxon>Metazoa</taxon>
        <taxon>Ecdysozoa</taxon>
        <taxon>Arthropoda</taxon>
        <taxon>Hexapoda</taxon>
        <taxon>Insecta</taxon>
        <taxon>Pterygota</taxon>
        <taxon>Neoptera</taxon>
        <taxon>Paraneoptera</taxon>
        <taxon>Hemiptera</taxon>
        <taxon>Auchenorrhyncha</taxon>
        <taxon>Fulgoroidea</taxon>
        <taxon>Delphacidae</taxon>
        <taxon>Delphacinae</taxon>
        <taxon>Nilaparvata</taxon>
    </lineage>
</organism>
<dbReference type="GO" id="GO:0012506">
    <property type="term" value="C:vesicle membrane"/>
    <property type="evidence" value="ECO:0007669"/>
    <property type="project" value="TreeGrafter"/>
</dbReference>
<dbReference type="PROSITE" id="PS51897">
    <property type="entry name" value="ANNEXIN_2"/>
    <property type="match status" value="2"/>
</dbReference>
<dbReference type="PRINTS" id="PR00196">
    <property type="entry name" value="ANNEXIN"/>
</dbReference>
<dbReference type="Pfam" id="PF00191">
    <property type="entry name" value="Annexin"/>
    <property type="match status" value="2"/>
</dbReference>
<dbReference type="PROSITE" id="PS00223">
    <property type="entry name" value="ANNEXIN_1"/>
    <property type="match status" value="2"/>
</dbReference>
<dbReference type="FunFam" id="1.10.220.10:FF:000001">
    <property type="entry name" value="Annexin"/>
    <property type="match status" value="1"/>
</dbReference>
<dbReference type="Gene3D" id="1.10.220.10">
    <property type="entry name" value="Annexin"/>
    <property type="match status" value="3"/>
</dbReference>
<keyword evidence="4" id="KW-0111">Calcium/phospholipid-binding</keyword>
<accession>A0A1I9WL21</accession>
<name>A0A1I9WL21_NILLU</name>
<comment type="domain">
    <text evidence="4">A pair of annexin repeats may form one binding site for calcium and phospholipid.</text>
</comment>
<dbReference type="SUPFAM" id="SSF47874">
    <property type="entry name" value="Annexin"/>
    <property type="match status" value="1"/>
</dbReference>
<feature type="chain" id="PRO_5009605812" description="Annexin" evidence="5">
    <location>
        <begin position="22"/>
        <end position="365"/>
    </location>
</feature>
<dbReference type="GO" id="GO:0005509">
    <property type="term" value="F:calcium ion binding"/>
    <property type="evidence" value="ECO:0007669"/>
    <property type="project" value="InterPro"/>
</dbReference>
<keyword evidence="2 4" id="KW-0677">Repeat</keyword>
<protein>
    <recommendedName>
        <fullName evidence="4">Annexin</fullName>
    </recommendedName>
</protein>
<dbReference type="KEGG" id="nlu:111055922"/>
<dbReference type="GeneID" id="111055922"/>
<evidence type="ECO:0000313" key="6">
    <source>
        <dbReference type="EMBL" id="APA33841.1"/>
    </source>
</evidence>
<dbReference type="GO" id="GO:0005544">
    <property type="term" value="F:calcium-dependent phospholipid binding"/>
    <property type="evidence" value="ECO:0007669"/>
    <property type="project" value="UniProtKB-KW"/>
</dbReference>
<keyword evidence="3 4" id="KW-0041">Annexin</keyword>
<evidence type="ECO:0000256" key="3">
    <source>
        <dbReference type="ARBA" id="ARBA00023216"/>
    </source>
</evidence>
<keyword evidence="5" id="KW-0732">Signal</keyword>
<keyword evidence="4" id="KW-0106">Calcium</keyword>
<dbReference type="PANTHER" id="PTHR10502">
    <property type="entry name" value="ANNEXIN"/>
    <property type="match status" value="1"/>
</dbReference>
<dbReference type="AlphaFoldDB" id="A0A1I9WL21"/>
<dbReference type="InterPro" id="IPR018502">
    <property type="entry name" value="Annexin_repeat"/>
</dbReference>